<dbReference type="PANTHER" id="PTHR33121">
    <property type="entry name" value="CYCLIC DI-GMP PHOSPHODIESTERASE PDEF"/>
    <property type="match status" value="1"/>
</dbReference>
<name>A0A261VUB2_9BORD</name>
<organism evidence="2 3">
    <name type="scientific">Bordetella genomosp. 12</name>
    <dbReference type="NCBI Taxonomy" id="463035"/>
    <lineage>
        <taxon>Bacteria</taxon>
        <taxon>Pseudomonadati</taxon>
        <taxon>Pseudomonadota</taxon>
        <taxon>Betaproteobacteria</taxon>
        <taxon>Burkholderiales</taxon>
        <taxon>Alcaligenaceae</taxon>
        <taxon>Bordetella</taxon>
    </lineage>
</organism>
<keyword evidence="3" id="KW-1185">Reference proteome</keyword>
<dbReference type="OrthoDB" id="9813903at2"/>
<protein>
    <recommendedName>
        <fullName evidence="1">EAL domain-containing protein</fullName>
    </recommendedName>
</protein>
<evidence type="ECO:0000313" key="3">
    <source>
        <dbReference type="Proteomes" id="UP000216429"/>
    </source>
</evidence>
<evidence type="ECO:0000313" key="2">
    <source>
        <dbReference type="EMBL" id="OZI77685.1"/>
    </source>
</evidence>
<dbReference type="InterPro" id="IPR035919">
    <property type="entry name" value="EAL_sf"/>
</dbReference>
<dbReference type="PROSITE" id="PS50883">
    <property type="entry name" value="EAL"/>
    <property type="match status" value="1"/>
</dbReference>
<dbReference type="InterPro" id="IPR001633">
    <property type="entry name" value="EAL_dom"/>
</dbReference>
<dbReference type="AlphaFoldDB" id="A0A261VUB2"/>
<dbReference type="SUPFAM" id="SSF141868">
    <property type="entry name" value="EAL domain-like"/>
    <property type="match status" value="1"/>
</dbReference>
<feature type="domain" description="EAL" evidence="1">
    <location>
        <begin position="151"/>
        <end position="407"/>
    </location>
</feature>
<comment type="caution">
    <text evidence="2">The sequence shown here is derived from an EMBL/GenBank/DDBJ whole genome shotgun (WGS) entry which is preliminary data.</text>
</comment>
<dbReference type="Gene3D" id="3.20.20.450">
    <property type="entry name" value="EAL domain"/>
    <property type="match status" value="1"/>
</dbReference>
<accession>A0A261VUB2</accession>
<dbReference type="EMBL" id="NEVU01000001">
    <property type="protein sequence ID" value="OZI77685.1"/>
    <property type="molecule type" value="Genomic_DNA"/>
</dbReference>
<dbReference type="InterPro" id="IPR050706">
    <property type="entry name" value="Cyclic-di-GMP_PDE-like"/>
</dbReference>
<reference evidence="3" key="1">
    <citation type="submission" date="2017-05" db="EMBL/GenBank/DDBJ databases">
        <title>Complete and WGS of Bordetella genogroups.</title>
        <authorList>
            <person name="Spilker T."/>
            <person name="Lipuma J."/>
        </authorList>
    </citation>
    <scope>NUCLEOTIDE SEQUENCE [LARGE SCALE GENOMIC DNA]</scope>
    <source>
        <strain evidence="3">AU6712</strain>
    </source>
</reference>
<dbReference type="Pfam" id="PF00563">
    <property type="entry name" value="EAL"/>
    <property type="match status" value="1"/>
</dbReference>
<proteinExistence type="predicted"/>
<evidence type="ECO:0000259" key="1">
    <source>
        <dbReference type="PROSITE" id="PS50883"/>
    </source>
</evidence>
<dbReference type="CDD" id="cd01948">
    <property type="entry name" value="EAL"/>
    <property type="match status" value="1"/>
</dbReference>
<sequence>MDNALVKSVPAFAGGAVVVVLGRQRALDAVWQRVRAHDAVAALHHCPDLDVLMNWVRGGGVDVIVCDVTDGRSEGLWVPSRMLRQARQAQRLPKVLWISDMPACALDPFAALWQEQGVRIRTAAPDEDVSQAVLRCLTSAPRAVELPAEVMSERDEQLVAALAGADTGQARIVLQPQKELSTGRIVGAEALIRWRQPALGDIPVEDMLRDVARLSLGPMLFHFVTERAIALQLQLVGAGIYTRLSVNASVATLAMPGVVNSLDARVRDRGLSAGLLNIEVTERGLIADMAAVKTGLLRLRARGFGISMDDFGTGSSSLERLVLLPFDEIKIDRVFVQRLPFDAASRAVVSAALELGRVIGASVVAEGIETAEQARYAQDLGCLTGQGYGLDRPMEVDAYVRKVDAYGSRTSP</sequence>
<dbReference type="SMART" id="SM00052">
    <property type="entry name" value="EAL"/>
    <property type="match status" value="1"/>
</dbReference>
<dbReference type="PANTHER" id="PTHR33121:SF79">
    <property type="entry name" value="CYCLIC DI-GMP PHOSPHODIESTERASE PDED-RELATED"/>
    <property type="match status" value="1"/>
</dbReference>
<gene>
    <name evidence="2" type="ORF">CAL22_03910</name>
</gene>
<dbReference type="GO" id="GO:0071111">
    <property type="term" value="F:cyclic-guanylate-specific phosphodiesterase activity"/>
    <property type="evidence" value="ECO:0007669"/>
    <property type="project" value="InterPro"/>
</dbReference>
<dbReference type="Proteomes" id="UP000216429">
    <property type="component" value="Unassembled WGS sequence"/>
</dbReference>